<accession>E3JAH8</accession>
<dbReference type="InterPro" id="IPR034660">
    <property type="entry name" value="DinB/YfiT-like"/>
</dbReference>
<proteinExistence type="predicted"/>
<dbReference type="AlphaFoldDB" id="E3JAH8"/>
<dbReference type="GO" id="GO:0046872">
    <property type="term" value="F:metal ion binding"/>
    <property type="evidence" value="ECO:0007669"/>
    <property type="project" value="InterPro"/>
</dbReference>
<dbReference type="PANTHER" id="PTHR40758:SF1">
    <property type="entry name" value="CONSERVED PROTEIN"/>
    <property type="match status" value="1"/>
</dbReference>
<dbReference type="Pfam" id="PF11716">
    <property type="entry name" value="MDMPI_N"/>
    <property type="match status" value="1"/>
</dbReference>
<dbReference type="InParanoid" id="E3JAH8"/>
<gene>
    <name evidence="3" type="ordered locus">FraEuI1c_4169</name>
</gene>
<dbReference type="KEGG" id="fri:FraEuI1c_4169"/>
<evidence type="ECO:0000259" key="1">
    <source>
        <dbReference type="Pfam" id="PF07398"/>
    </source>
</evidence>
<sequence>MDYGALLLEQNRLLADLLGEADWSTPVPTCPGWTLTQVMRHVGRAPRWAATIVRARAQEVVDPRGAEGGRPPGDRDGALAWFQQGPRLLLEAVADDPDARVWTTAAGLQPARWWVRRMLHEAVIHRVDAAIALGVDHPIEPVLAADGISEWLDLMVGLSGTAMLRDGSTMRLHATDVGLGADGEWTIRGGLSRIEWEHGHGVGDVALSGNAADLLLAVMRRIPGDDGRLVIAGEREHWTTWLANTAY</sequence>
<feature type="domain" description="MDMPI C-terminal" evidence="1">
    <location>
        <begin position="143"/>
        <end position="238"/>
    </location>
</feature>
<dbReference type="InterPro" id="IPR017517">
    <property type="entry name" value="Maleyloyr_isom"/>
</dbReference>
<dbReference type="EMBL" id="CP002299">
    <property type="protein sequence ID" value="ADP82170.1"/>
    <property type="molecule type" value="Genomic_DNA"/>
</dbReference>
<feature type="domain" description="Mycothiol-dependent maleylpyruvate isomerase metal-binding" evidence="2">
    <location>
        <begin position="10"/>
        <end position="130"/>
    </location>
</feature>
<reference evidence="3 4" key="1">
    <citation type="submission" date="2010-10" db="EMBL/GenBank/DDBJ databases">
        <title>Complete sequence of Frankia sp. EuI1c.</title>
        <authorList>
            <consortium name="US DOE Joint Genome Institute"/>
            <person name="Lucas S."/>
            <person name="Copeland A."/>
            <person name="Lapidus A."/>
            <person name="Cheng J.-F."/>
            <person name="Bruce D."/>
            <person name="Goodwin L."/>
            <person name="Pitluck S."/>
            <person name="Chertkov O."/>
            <person name="Detter J.C."/>
            <person name="Han C."/>
            <person name="Tapia R."/>
            <person name="Land M."/>
            <person name="Hauser L."/>
            <person name="Jeffries C."/>
            <person name="Kyrpides N."/>
            <person name="Ivanova N."/>
            <person name="Mikhailova N."/>
            <person name="Beauchemin N."/>
            <person name="Sen A."/>
            <person name="Sur S.A."/>
            <person name="Gtari M."/>
            <person name="Wall L."/>
            <person name="Tisa L."/>
            <person name="Woyke T."/>
        </authorList>
    </citation>
    <scope>NUCLEOTIDE SEQUENCE [LARGE SCALE GENOMIC DNA]</scope>
    <source>
        <strain evidence="4">DSM 45817 / CECT 9037 / EuI1c</strain>
    </source>
</reference>
<dbReference type="OrthoDB" id="3671213at2"/>
<protein>
    <recommendedName>
        <fullName evidence="5">Mycothiol-dependent maleylpyruvate isomerase metal-binding domain-containing protein</fullName>
    </recommendedName>
</protein>
<evidence type="ECO:0000259" key="2">
    <source>
        <dbReference type="Pfam" id="PF11716"/>
    </source>
</evidence>
<dbReference type="Proteomes" id="UP000002484">
    <property type="component" value="Chromosome"/>
</dbReference>
<keyword evidence="4" id="KW-1185">Reference proteome</keyword>
<dbReference type="NCBIfam" id="TIGR03083">
    <property type="entry name" value="maleylpyruvate isomerase family mycothiol-dependent enzyme"/>
    <property type="match status" value="1"/>
</dbReference>
<evidence type="ECO:0008006" key="5">
    <source>
        <dbReference type="Google" id="ProtNLM"/>
    </source>
</evidence>
<organism evidence="3 4">
    <name type="scientific">Pseudofrankia inefficax (strain DSM 45817 / CECT 9037 / DDB 130130 / EuI1c)</name>
    <name type="common">Frankia inefficax</name>
    <dbReference type="NCBI Taxonomy" id="298654"/>
    <lineage>
        <taxon>Bacteria</taxon>
        <taxon>Bacillati</taxon>
        <taxon>Actinomycetota</taxon>
        <taxon>Actinomycetes</taxon>
        <taxon>Frankiales</taxon>
        <taxon>Frankiaceae</taxon>
        <taxon>Pseudofrankia</taxon>
    </lineage>
</organism>
<dbReference type="HOGENOM" id="CLU_070584_0_0_11"/>
<dbReference type="RefSeq" id="WP_013425288.1">
    <property type="nucleotide sequence ID" value="NC_014666.1"/>
</dbReference>
<dbReference type="PANTHER" id="PTHR40758">
    <property type="entry name" value="CONSERVED PROTEIN"/>
    <property type="match status" value="1"/>
</dbReference>
<dbReference type="GO" id="GO:0005886">
    <property type="term" value="C:plasma membrane"/>
    <property type="evidence" value="ECO:0007669"/>
    <property type="project" value="TreeGrafter"/>
</dbReference>
<dbReference type="InterPro" id="IPR010872">
    <property type="entry name" value="MDMPI_C-term_domain"/>
</dbReference>
<dbReference type="Pfam" id="PF07398">
    <property type="entry name" value="MDMPI_C"/>
    <property type="match status" value="1"/>
</dbReference>
<evidence type="ECO:0000313" key="3">
    <source>
        <dbReference type="EMBL" id="ADP82170.1"/>
    </source>
</evidence>
<name>E3JAH8_PSEI1</name>
<dbReference type="SUPFAM" id="SSF109854">
    <property type="entry name" value="DinB/YfiT-like putative metalloenzymes"/>
    <property type="match status" value="1"/>
</dbReference>
<dbReference type="STRING" id="298654.FraEuI1c_4169"/>
<dbReference type="eggNOG" id="COG3550">
    <property type="taxonomic scope" value="Bacteria"/>
</dbReference>
<dbReference type="InterPro" id="IPR024344">
    <property type="entry name" value="MDMPI_metal-binding"/>
</dbReference>
<evidence type="ECO:0000313" key="4">
    <source>
        <dbReference type="Proteomes" id="UP000002484"/>
    </source>
</evidence>